<dbReference type="InterPro" id="IPR016446">
    <property type="entry name" value="Flavin_OxRdtase_Frp"/>
</dbReference>
<dbReference type="InterPro" id="IPR000415">
    <property type="entry name" value="Nitroreductase-like"/>
</dbReference>
<dbReference type="Gene3D" id="3.40.109.10">
    <property type="entry name" value="NADH Oxidase"/>
    <property type="match status" value="1"/>
</dbReference>
<dbReference type="EMBL" id="FNAR01000022">
    <property type="protein sequence ID" value="SDE81338.1"/>
    <property type="molecule type" value="Genomic_DNA"/>
</dbReference>
<dbReference type="PANTHER" id="PTHR43425:SF3">
    <property type="entry name" value="NADPH-DEPENDENT OXIDOREDUCTASE"/>
    <property type="match status" value="1"/>
</dbReference>
<evidence type="ECO:0000256" key="3">
    <source>
        <dbReference type="ARBA" id="ARBA00022643"/>
    </source>
</evidence>
<comment type="similarity">
    <text evidence="1 5">Belongs to the flavin oxidoreductase frp family.</text>
</comment>
<dbReference type="InterPro" id="IPR029479">
    <property type="entry name" value="Nitroreductase"/>
</dbReference>
<dbReference type="STRING" id="426756.SAMN04488126_12232"/>
<dbReference type="SUPFAM" id="SSF55469">
    <property type="entry name" value="FMN-dependent nitroreductase-like"/>
    <property type="match status" value="1"/>
</dbReference>
<evidence type="ECO:0000256" key="5">
    <source>
        <dbReference type="PIRNR" id="PIRNR005426"/>
    </source>
</evidence>
<dbReference type="PANTHER" id="PTHR43425">
    <property type="entry name" value="OXYGEN-INSENSITIVE NADPH NITROREDUCTASE"/>
    <property type="match status" value="1"/>
</dbReference>
<dbReference type="Pfam" id="PF00881">
    <property type="entry name" value="Nitroreductase"/>
    <property type="match status" value="1"/>
</dbReference>
<keyword evidence="3 5" id="KW-0288">FMN</keyword>
<keyword evidence="2 5" id="KW-0285">Flavoprotein</keyword>
<proteinExistence type="inferred from homology"/>
<reference evidence="7 8" key="1">
    <citation type="submission" date="2016-10" db="EMBL/GenBank/DDBJ databases">
        <authorList>
            <person name="de Groot N.N."/>
        </authorList>
    </citation>
    <scope>NUCLEOTIDE SEQUENCE [LARGE SCALE GENOMIC DNA]</scope>
    <source>
        <strain evidence="7 8">CGMCC 1.6762</strain>
    </source>
</reference>
<evidence type="ECO:0000259" key="6">
    <source>
        <dbReference type="Pfam" id="PF00881"/>
    </source>
</evidence>
<accession>A0A1G7FZP7</accession>
<keyword evidence="4 5" id="KW-0560">Oxidoreductase</keyword>
<organism evidence="7 8">
    <name type="scientific">Bhargavaea beijingensis</name>
    <dbReference type="NCBI Taxonomy" id="426756"/>
    <lineage>
        <taxon>Bacteria</taxon>
        <taxon>Bacillati</taxon>
        <taxon>Bacillota</taxon>
        <taxon>Bacilli</taxon>
        <taxon>Bacillales</taxon>
        <taxon>Caryophanaceae</taxon>
        <taxon>Bhargavaea</taxon>
    </lineage>
</organism>
<sequence>MDEYAYLKGVFYQLIIDLLSSHSSVRDYEDVPISRETVERLVSAGQHAASSHFVQAYSVVHVTDPAKREALAELSKNPKQFLTAGAALVFCMDFRRLEAAASLQGEKVVYSNAEALVVGVTDTALFAQNVAIAAESEGYGICYIGGVRNAPEEISNVLGLPEGVAPLYGMTIGVPKFRNEVKPRLPVNAVLHENEYNSEKYEEQLSEYDRTMNGYYLSRGSNRKDATWSGDMAAFLKEPRRMHLKAFLAKQGFRFE</sequence>
<dbReference type="Proteomes" id="UP000198823">
    <property type="component" value="Unassembled WGS sequence"/>
</dbReference>
<evidence type="ECO:0000313" key="7">
    <source>
        <dbReference type="EMBL" id="SDE81338.1"/>
    </source>
</evidence>
<feature type="domain" description="Nitroreductase" evidence="6">
    <location>
        <begin position="21"/>
        <end position="173"/>
    </location>
</feature>
<evidence type="ECO:0000313" key="8">
    <source>
        <dbReference type="Proteomes" id="UP000198823"/>
    </source>
</evidence>
<dbReference type="PIRSF" id="PIRSF005426">
    <property type="entry name" value="Frp"/>
    <property type="match status" value="1"/>
</dbReference>
<gene>
    <name evidence="7" type="ORF">SAMN04488126_12232</name>
</gene>
<evidence type="ECO:0000256" key="1">
    <source>
        <dbReference type="ARBA" id="ARBA00008366"/>
    </source>
</evidence>
<dbReference type="GO" id="GO:0016491">
    <property type="term" value="F:oxidoreductase activity"/>
    <property type="evidence" value="ECO:0007669"/>
    <property type="project" value="UniProtKB-UniRule"/>
</dbReference>
<dbReference type="CDD" id="cd02146">
    <property type="entry name" value="NfsA-like"/>
    <property type="match status" value="1"/>
</dbReference>
<keyword evidence="5" id="KW-0521">NADP</keyword>
<name>A0A1G7FZP7_9BACL</name>
<evidence type="ECO:0000256" key="4">
    <source>
        <dbReference type="ARBA" id="ARBA00023002"/>
    </source>
</evidence>
<protein>
    <recommendedName>
        <fullName evidence="6">Nitroreductase domain-containing protein</fullName>
    </recommendedName>
</protein>
<dbReference type="NCBIfam" id="NF008033">
    <property type="entry name" value="PRK10765.1"/>
    <property type="match status" value="1"/>
</dbReference>
<dbReference type="AlphaFoldDB" id="A0A1G7FZP7"/>
<evidence type="ECO:0000256" key="2">
    <source>
        <dbReference type="ARBA" id="ARBA00022630"/>
    </source>
</evidence>